<feature type="domain" description="DNA mismatch repair proteins mutS family" evidence="5">
    <location>
        <begin position="671"/>
        <end position="687"/>
    </location>
</feature>
<dbReference type="Pfam" id="PF05192">
    <property type="entry name" value="MutS_III"/>
    <property type="match status" value="1"/>
</dbReference>
<dbReference type="GO" id="GO:0140664">
    <property type="term" value="F:ATP-dependent DNA damage sensor activity"/>
    <property type="evidence" value="ECO:0007669"/>
    <property type="project" value="InterPro"/>
</dbReference>
<dbReference type="SMART" id="SM00533">
    <property type="entry name" value="MUTSd"/>
    <property type="match status" value="1"/>
</dbReference>
<dbReference type="Pfam" id="PF00488">
    <property type="entry name" value="MutS_V"/>
    <property type="match status" value="1"/>
</dbReference>
<accession>A0A6G0Y6L4</accession>
<dbReference type="PANTHER" id="PTHR11361">
    <property type="entry name" value="DNA MISMATCH REPAIR PROTEIN MUTS FAMILY MEMBER"/>
    <property type="match status" value="1"/>
</dbReference>
<name>A0A6G0Y6L4_APHCR</name>
<dbReference type="SUPFAM" id="SSF48334">
    <property type="entry name" value="DNA repair protein MutS, domain III"/>
    <property type="match status" value="1"/>
</dbReference>
<dbReference type="SMART" id="SM00534">
    <property type="entry name" value="MUTSac"/>
    <property type="match status" value="1"/>
</dbReference>
<feature type="non-terminal residue" evidence="6">
    <location>
        <position position="1"/>
    </location>
</feature>
<organism evidence="6 7">
    <name type="scientific">Aphis craccivora</name>
    <name type="common">Cowpea aphid</name>
    <dbReference type="NCBI Taxonomy" id="307492"/>
    <lineage>
        <taxon>Eukaryota</taxon>
        <taxon>Metazoa</taxon>
        <taxon>Ecdysozoa</taxon>
        <taxon>Arthropoda</taxon>
        <taxon>Hexapoda</taxon>
        <taxon>Insecta</taxon>
        <taxon>Pterygota</taxon>
        <taxon>Neoptera</taxon>
        <taxon>Paraneoptera</taxon>
        <taxon>Hemiptera</taxon>
        <taxon>Sternorrhyncha</taxon>
        <taxon>Aphidomorpha</taxon>
        <taxon>Aphidoidea</taxon>
        <taxon>Aphididae</taxon>
        <taxon>Aphidini</taxon>
        <taxon>Aphis</taxon>
        <taxon>Aphis</taxon>
    </lineage>
</organism>
<evidence type="ECO:0000256" key="2">
    <source>
        <dbReference type="ARBA" id="ARBA00022741"/>
    </source>
</evidence>
<dbReference type="OrthoDB" id="29596at2759"/>
<dbReference type="GO" id="GO:0051026">
    <property type="term" value="P:chiasma assembly"/>
    <property type="evidence" value="ECO:0007669"/>
    <property type="project" value="TreeGrafter"/>
</dbReference>
<dbReference type="PROSITE" id="PS00486">
    <property type="entry name" value="DNA_MISMATCH_REPAIR_2"/>
    <property type="match status" value="1"/>
</dbReference>
<dbReference type="Gene3D" id="3.40.50.300">
    <property type="entry name" value="P-loop containing nucleotide triphosphate hydrolases"/>
    <property type="match status" value="1"/>
</dbReference>
<dbReference type="InterPro" id="IPR045076">
    <property type="entry name" value="MutS"/>
</dbReference>
<comment type="caution">
    <text evidence="6">The sequence shown here is derived from an EMBL/GenBank/DDBJ whole genome shotgun (WGS) entry which is preliminary data.</text>
</comment>
<comment type="similarity">
    <text evidence="1">Belongs to the DNA mismatch repair MutS family.</text>
</comment>
<keyword evidence="4" id="KW-0238">DNA-binding</keyword>
<reference evidence="6 7" key="1">
    <citation type="submission" date="2019-08" db="EMBL/GenBank/DDBJ databases">
        <title>Whole genome of Aphis craccivora.</title>
        <authorList>
            <person name="Voronova N.V."/>
            <person name="Shulinski R.S."/>
            <person name="Bandarenka Y.V."/>
            <person name="Zhorov D.G."/>
            <person name="Warner D."/>
        </authorList>
    </citation>
    <scope>NUCLEOTIDE SEQUENCE [LARGE SCALE GENOMIC DNA]</scope>
    <source>
        <strain evidence="6">180601</strain>
        <tissue evidence="6">Whole Body</tissue>
    </source>
</reference>
<dbReference type="InterPro" id="IPR036187">
    <property type="entry name" value="DNA_mismatch_repair_MutS_sf"/>
</dbReference>
<keyword evidence="7" id="KW-1185">Reference proteome</keyword>
<dbReference type="PIRSF" id="PIRSF005813">
    <property type="entry name" value="MSH2"/>
    <property type="match status" value="1"/>
</dbReference>
<dbReference type="InterPro" id="IPR000432">
    <property type="entry name" value="DNA_mismatch_repair_MutS_C"/>
</dbReference>
<keyword evidence="2" id="KW-0547">Nucleotide-binding</keyword>
<dbReference type="InterPro" id="IPR027417">
    <property type="entry name" value="P-loop_NTPase"/>
</dbReference>
<dbReference type="EMBL" id="VUJU01005899">
    <property type="protein sequence ID" value="KAF0749984.1"/>
    <property type="molecule type" value="Genomic_DNA"/>
</dbReference>
<dbReference type="GO" id="GO:0030983">
    <property type="term" value="F:mismatched DNA binding"/>
    <property type="evidence" value="ECO:0007669"/>
    <property type="project" value="InterPro"/>
</dbReference>
<dbReference type="PANTHER" id="PTHR11361:SF20">
    <property type="entry name" value="MUTS PROTEIN HOMOLOG 5"/>
    <property type="match status" value="1"/>
</dbReference>
<dbReference type="SUPFAM" id="SSF52540">
    <property type="entry name" value="P-loop containing nucleoside triphosphate hydrolases"/>
    <property type="match status" value="1"/>
</dbReference>
<dbReference type="AlphaFoldDB" id="A0A6G0Y6L4"/>
<keyword evidence="3" id="KW-0067">ATP-binding</keyword>
<dbReference type="GO" id="GO:0006298">
    <property type="term" value="P:mismatch repair"/>
    <property type="evidence" value="ECO:0007669"/>
    <property type="project" value="InterPro"/>
</dbReference>
<evidence type="ECO:0000313" key="6">
    <source>
        <dbReference type="EMBL" id="KAF0749984.1"/>
    </source>
</evidence>
<dbReference type="InterPro" id="IPR011184">
    <property type="entry name" value="DNA_mismatch_repair_Msh2"/>
</dbReference>
<dbReference type="Proteomes" id="UP000478052">
    <property type="component" value="Unassembled WGS sequence"/>
</dbReference>
<dbReference type="Gene3D" id="1.10.1420.10">
    <property type="match status" value="1"/>
</dbReference>
<protein>
    <submittedName>
        <fullName evidence="6">MutS protein 5-like</fullName>
    </submittedName>
</protein>
<dbReference type="GO" id="GO:0005524">
    <property type="term" value="F:ATP binding"/>
    <property type="evidence" value="ECO:0007669"/>
    <property type="project" value="UniProtKB-KW"/>
</dbReference>
<evidence type="ECO:0000256" key="3">
    <source>
        <dbReference type="ARBA" id="ARBA00022840"/>
    </source>
</evidence>
<evidence type="ECO:0000256" key="4">
    <source>
        <dbReference type="ARBA" id="ARBA00023125"/>
    </source>
</evidence>
<gene>
    <name evidence="6" type="ORF">FWK35_00019165</name>
</gene>
<sequence length="845" mass="96810">DLSTSSSATCSIDFSSVDYSNYETNNINKSDCDATLNTDDTDIFLSIYWKSGMLGAASYNSQISEIQILHDIIESNLDFKILNALFMQLRPVNIIVSSLQDGHFLKMIKQLAHNGKINMFSSPTTTDDYKSDEKVHILPKKCFKFKTCEQLILSMSLASAPKNEKSRKLYIRSLVDFTQELTVCALGALLHFLDTPLVKLNLPTNFTIMSLKILNMDNLVWLDISTYESLQIFSAHEHPSIYKWTKNSTKEGPSIFSLLNRCNSVMGSKFLKNILAQPTKNLNIIKYRHEFIEFCINPCNESVILSLTNCIKHCRCVSSTVVKMNGGNASMYQWKLLYQTVINAITIGEICERYSEQITFFSKIKETLKDSLYTMVNAMSCIIDFEKSSIQNRFVVKPGFIPELDERKSKIENITELLNEITLKELQDLPSYINECSICKMPEVGFLLCLPFWKPYNLMTENDYKIQDLEFKFHLTDKVFYKTSRCYELDKYFGAIESSIIQEEIQTMTKLSEFIIQHWISDLHLILKLIAELDCLIGFADVAKDLKLIKPNILPKEHCIINIINGRHILQEKYVDKFVPNSYNSSKINQSIKIITGFNSSGKSIYLKQIALISYLCHIGCYVPAEYTEISILDHIHTRIQSTESVSSLMSAFMVDLKQMSVALNESTCKSLVILDEFGKGTSEINGLALLLASIRDFVHRPLHLLPHVIISTHFNSLPNLLQHIINKDILNDNVQYLSMSYTTECSKIVCLYRVIDQIKNQNKSMAHSIAAQNGLPKCIVERANKVLLSIQQDECISPMTENLRYKLFYRRKHFIERVLELMQDKITDAAFKDLVNDMENIRYP</sequence>
<evidence type="ECO:0000313" key="7">
    <source>
        <dbReference type="Proteomes" id="UP000478052"/>
    </source>
</evidence>
<feature type="non-terminal residue" evidence="6">
    <location>
        <position position="845"/>
    </location>
</feature>
<evidence type="ECO:0000259" key="5">
    <source>
        <dbReference type="PROSITE" id="PS00486"/>
    </source>
</evidence>
<evidence type="ECO:0000256" key="1">
    <source>
        <dbReference type="ARBA" id="ARBA00006271"/>
    </source>
</evidence>
<dbReference type="GO" id="GO:0005634">
    <property type="term" value="C:nucleus"/>
    <property type="evidence" value="ECO:0007669"/>
    <property type="project" value="TreeGrafter"/>
</dbReference>
<proteinExistence type="inferred from homology"/>
<dbReference type="InterPro" id="IPR007696">
    <property type="entry name" value="DNA_mismatch_repair_MutS_core"/>
</dbReference>